<feature type="domain" description="VOC" evidence="1">
    <location>
        <begin position="13"/>
        <end position="138"/>
    </location>
</feature>
<protein>
    <submittedName>
        <fullName evidence="2">Bleomycin resistance protein</fullName>
    </submittedName>
</protein>
<dbReference type="Proteomes" id="UP000004491">
    <property type="component" value="Unassembled WGS sequence"/>
</dbReference>
<dbReference type="PANTHER" id="PTHR34109:SF1">
    <property type="entry name" value="VOC DOMAIN-CONTAINING PROTEIN"/>
    <property type="match status" value="1"/>
</dbReference>
<comment type="caution">
    <text evidence="2">The sequence shown here is derived from an EMBL/GenBank/DDBJ whole genome shotgun (WGS) entry which is preliminary data.</text>
</comment>
<dbReference type="AlphaFoldDB" id="G2DCM1"/>
<reference evidence="2" key="1">
    <citation type="journal article" date="2011" name="ISME J.">
        <title>The endosymbionts of the deep-sea tubeworms Riftia pachyptila and Tevnia jerichonana share an identical physiology as revealed by proteogenomic analyses.</title>
        <authorList>
            <person name="Gardebrecht A."/>
            <person name="Markert S."/>
            <person name="Felbeck H."/>
            <person name="Thuermer A."/>
            <person name="Albrecht D."/>
            <person name="Wollherr A."/>
            <person name="Kabisch J."/>
            <person name="Lehmann R."/>
            <person name="Daniel R."/>
            <person name="Liesegang H."/>
            <person name="Hecker M."/>
            <person name="Sievert S.M."/>
            <person name="Schweder T."/>
        </authorList>
    </citation>
    <scope>NUCLEOTIDE SEQUENCE [LARGE SCALE GENOMIC DNA]</scope>
</reference>
<dbReference type="InterPro" id="IPR037523">
    <property type="entry name" value="VOC_core"/>
</dbReference>
<gene>
    <name evidence="2" type="primary">bleO1</name>
    <name evidence="2" type="ORF">Rifp1Sym_bd00070</name>
</gene>
<dbReference type="Pfam" id="PF00903">
    <property type="entry name" value="Glyoxalase"/>
    <property type="match status" value="1"/>
</dbReference>
<accession>G2DCM1</accession>
<evidence type="ECO:0000313" key="3">
    <source>
        <dbReference type="Proteomes" id="UP000004491"/>
    </source>
</evidence>
<evidence type="ECO:0000313" key="2">
    <source>
        <dbReference type="EMBL" id="EGV51605.1"/>
    </source>
</evidence>
<dbReference type="InterPro" id="IPR029068">
    <property type="entry name" value="Glyas_Bleomycin-R_OHBP_Dase"/>
</dbReference>
<dbReference type="Gene3D" id="3.30.720.110">
    <property type="match status" value="1"/>
</dbReference>
<organism evidence="2 3">
    <name type="scientific">endosymbiont of Riftia pachyptila</name>
    <name type="common">vent Ph05</name>
    <dbReference type="NCBI Taxonomy" id="1048808"/>
    <lineage>
        <taxon>Bacteria</taxon>
        <taxon>Pseudomonadati</taxon>
        <taxon>Pseudomonadota</taxon>
        <taxon>Gammaproteobacteria</taxon>
        <taxon>sulfur-oxidizing symbionts</taxon>
    </lineage>
</organism>
<proteinExistence type="predicted"/>
<dbReference type="EMBL" id="AFOC01000031">
    <property type="protein sequence ID" value="EGV51605.1"/>
    <property type="molecule type" value="Genomic_DNA"/>
</dbReference>
<evidence type="ECO:0000259" key="1">
    <source>
        <dbReference type="PROSITE" id="PS51819"/>
    </source>
</evidence>
<name>G2DCM1_9GAMM</name>
<keyword evidence="3" id="KW-1185">Reference proteome</keyword>
<dbReference type="InterPro" id="IPR004360">
    <property type="entry name" value="Glyas_Fos-R_dOase_dom"/>
</dbReference>
<dbReference type="Gene3D" id="3.30.720.120">
    <property type="match status" value="1"/>
</dbReference>
<dbReference type="PANTHER" id="PTHR34109">
    <property type="entry name" value="BNAUNNG04460D PROTEIN-RELATED"/>
    <property type="match status" value="1"/>
</dbReference>
<sequence>MGRCEMPNNPPEQMPRVTPYLFYNDPGDALEWLARVFGFEKRLEMPAPDGSIAHAEMQYQDGVIMLGPANQERGGYSPAGLAGVTQSLYIYVDDVEAHYVQAKAAGAEKITEPMDMFWGDRMYTAENLEGHQWSFAEHLEDIAPEDMQPTF</sequence>
<dbReference type="SUPFAM" id="SSF54593">
    <property type="entry name" value="Glyoxalase/Bleomycin resistance protein/Dihydroxybiphenyl dioxygenase"/>
    <property type="match status" value="1"/>
</dbReference>
<dbReference type="PROSITE" id="PS51819">
    <property type="entry name" value="VOC"/>
    <property type="match status" value="1"/>
</dbReference>